<evidence type="ECO:0000256" key="1">
    <source>
        <dbReference type="ARBA" id="ARBA00022729"/>
    </source>
</evidence>
<dbReference type="InterPro" id="IPR052177">
    <property type="entry name" value="Divisome_Glycosyl_Hydrolase"/>
</dbReference>
<dbReference type="PANTHER" id="PTHR43405:SF1">
    <property type="entry name" value="GLYCOSYL HYDROLASE DIGH"/>
    <property type="match status" value="1"/>
</dbReference>
<gene>
    <name evidence="4" type="ORF">TFUB20_02193</name>
</gene>
<feature type="chain" id="PRO_5008922764" description="Glycosyl hydrolase-like 10 domain-containing protein" evidence="2">
    <location>
        <begin position="20"/>
        <end position="493"/>
    </location>
</feature>
<dbReference type="AlphaFoldDB" id="A0A1D3UUW3"/>
<evidence type="ECO:0000313" key="4">
    <source>
        <dbReference type="EMBL" id="SCQ23885.1"/>
    </source>
</evidence>
<evidence type="ECO:0000259" key="3">
    <source>
        <dbReference type="Pfam" id="PF02638"/>
    </source>
</evidence>
<evidence type="ECO:0000313" key="5">
    <source>
        <dbReference type="Proteomes" id="UP000182057"/>
    </source>
</evidence>
<dbReference type="RefSeq" id="WP_074450160.1">
    <property type="nucleotide sequence ID" value="NZ_FMMM01000078.1"/>
</dbReference>
<dbReference type="Gene3D" id="2.60.40.10">
    <property type="entry name" value="Immunoglobulins"/>
    <property type="match status" value="1"/>
</dbReference>
<dbReference type="InterPro" id="IPR017853">
    <property type="entry name" value="GH"/>
</dbReference>
<dbReference type="OrthoDB" id="9773203at2"/>
<feature type="domain" description="Glycosyl hydrolase-like 10" evidence="3">
    <location>
        <begin position="28"/>
        <end position="299"/>
    </location>
</feature>
<dbReference type="InterPro" id="IPR013783">
    <property type="entry name" value="Ig-like_fold"/>
</dbReference>
<dbReference type="InterPro" id="IPR003790">
    <property type="entry name" value="GHL10"/>
</dbReference>
<name>A0A1D3UUW3_TANFO</name>
<dbReference type="PANTHER" id="PTHR43405">
    <property type="entry name" value="GLYCOSYL HYDROLASE DIGH"/>
    <property type="match status" value="1"/>
</dbReference>
<reference evidence="4 5" key="1">
    <citation type="submission" date="2016-09" db="EMBL/GenBank/DDBJ databases">
        <authorList>
            <person name="Capua I."/>
            <person name="De Benedictis P."/>
            <person name="Joannis T."/>
            <person name="Lombin L.H."/>
            <person name="Cattoli G."/>
        </authorList>
    </citation>
    <scope>NUCLEOTIDE SEQUENCE [LARGE SCALE GENOMIC DNA]</scope>
    <source>
        <strain evidence="4 5">UB20</strain>
    </source>
</reference>
<evidence type="ECO:0000256" key="2">
    <source>
        <dbReference type="SAM" id="SignalP"/>
    </source>
</evidence>
<dbReference type="Gene3D" id="3.20.20.80">
    <property type="entry name" value="Glycosidases"/>
    <property type="match status" value="1"/>
</dbReference>
<sequence precursor="true">MRKIVVLLWWCIWAGSLPAADDDHPKHEIRAVWLTTIFGLDWPTSPATNETERNRQKQELRTILDRLQEAHFNTVFVQTRLRGDVIYRSQIEPISAVFTGQCGKWPEYDPLAFVIDECHKRGMECHAFFVTYPVGSAKMVKEQGRASVVKRHPELCIKHRGDWYLNPGHPGTSDYLLSLVKEVVKNYDIDGIQFDYIRYPEGAQFFPDKKTYQKYGKGQSLENWRRDNINRIIARAHDWVKKTKPWVQVSSSPLGKYSKRQHPNARWTAYEDAYQDPRAWLKAGKQDMIVPMMYYQQQDFYPFVNNWLEHSGQRNMVVGLGAYRLSKKEGNWKLSEITDQIRYVRRQGVKGCAFFRTQFVIKNEKGLYNELKNRFFKYPAQLPPLVWMNEKDSVPCAPQEIVVIREQERLKLSWKGRSSDDCTYTIYYSQSDSIDMTKAQSILATGIRENVLYLPIDRHEEKEYSFCVTASNRYRMESQPSRSTYYYLSEYEK</sequence>
<dbReference type="SUPFAM" id="SSF51445">
    <property type="entry name" value="(Trans)glycosidases"/>
    <property type="match status" value="1"/>
</dbReference>
<feature type="signal peptide" evidence="2">
    <location>
        <begin position="1"/>
        <end position="19"/>
    </location>
</feature>
<dbReference type="Proteomes" id="UP000182057">
    <property type="component" value="Unassembled WGS sequence"/>
</dbReference>
<dbReference type="Pfam" id="PF02638">
    <property type="entry name" value="GHL10"/>
    <property type="match status" value="1"/>
</dbReference>
<dbReference type="InterPro" id="IPR036116">
    <property type="entry name" value="FN3_sf"/>
</dbReference>
<dbReference type="EMBL" id="FMMM01000078">
    <property type="protein sequence ID" value="SCQ23885.1"/>
    <property type="molecule type" value="Genomic_DNA"/>
</dbReference>
<protein>
    <recommendedName>
        <fullName evidence="3">Glycosyl hydrolase-like 10 domain-containing protein</fullName>
    </recommendedName>
</protein>
<organism evidence="4 5">
    <name type="scientific">Tannerella forsythia</name>
    <name type="common">Bacteroides forsythus</name>
    <dbReference type="NCBI Taxonomy" id="28112"/>
    <lineage>
        <taxon>Bacteria</taxon>
        <taxon>Pseudomonadati</taxon>
        <taxon>Bacteroidota</taxon>
        <taxon>Bacteroidia</taxon>
        <taxon>Bacteroidales</taxon>
        <taxon>Tannerellaceae</taxon>
        <taxon>Tannerella</taxon>
    </lineage>
</organism>
<dbReference type="SUPFAM" id="SSF49265">
    <property type="entry name" value="Fibronectin type III"/>
    <property type="match status" value="1"/>
</dbReference>
<accession>A0A1D3UUW3</accession>
<proteinExistence type="predicted"/>
<keyword evidence="1 2" id="KW-0732">Signal</keyword>